<gene>
    <name evidence="7" type="primary">hrpB</name>
    <name evidence="7" type="ORF">OUO13_05150</name>
</gene>
<evidence type="ECO:0000313" key="7">
    <source>
        <dbReference type="EMBL" id="MCY0964566.1"/>
    </source>
</evidence>
<evidence type="ECO:0000256" key="2">
    <source>
        <dbReference type="ARBA" id="ARBA00022801"/>
    </source>
</evidence>
<dbReference type="NCBIfam" id="TIGR01970">
    <property type="entry name" value="DEAH_box_HrpB"/>
    <property type="match status" value="1"/>
</dbReference>
<dbReference type="Gene3D" id="3.40.50.300">
    <property type="entry name" value="P-loop containing nucleotide triphosphate hydrolases"/>
    <property type="match status" value="2"/>
</dbReference>
<keyword evidence="3 7" id="KW-0347">Helicase</keyword>
<feature type="domain" description="Helicase C-terminal" evidence="6">
    <location>
        <begin position="206"/>
        <end position="385"/>
    </location>
</feature>
<dbReference type="PANTHER" id="PTHR43519">
    <property type="entry name" value="ATP-DEPENDENT RNA HELICASE HRPB"/>
    <property type="match status" value="1"/>
</dbReference>
<dbReference type="InterPro" id="IPR007502">
    <property type="entry name" value="Helicase-assoc_dom"/>
</dbReference>
<dbReference type="CDD" id="cd18791">
    <property type="entry name" value="SF2_C_RHA"/>
    <property type="match status" value="1"/>
</dbReference>
<sequence>MTDSTNAIPLPIDAMLDDIRQQLAQHPNLLLTAEPGAGKTTRVPLALMDADWLDGQQILLLEPRRLAARNAALFMARQLGEAVGERVGYRIRLEQKSSARTRILVITEGILTRMLQTDPELTGVGLILFDEFHERHLQSDLALALAHQSQQLLRPDLRLLVMSATLDTDSLSAALDAPALHCPGRGFPVVTHYRPARNSNERLAEQLSRVLREALNEPIPTGSPGHVLMFLPGTGDIRRLQELLTEQQQQGQLPAQLAILPLHGQLDDSAQKAALAPAPEGVRKVLLATNIAESSLTLDGVALVIDSGLERRMEFSPASGLSELQTRNISQASATQREGRAGRQCPGLCYRLWSEGEHSRRPAHISPEIAQQDLSSLLLELLTWGAAADELLWLTPPPAPALAQASDLLQQLGISDGQQLTDHGRQCAAAGLEPRWAHALLLSGRYGMGRAASELVALIQDGPRNPGHQDDLDQRLHYARQQGFWRSRIQPLAQRWADALNLPPRDSSPLQPALIAALAFPDRIARLRAPSGSGNSRYQLANGSGAELGQDSRLNDSPWLAIAEMTGGNPNRIRLAVALDDQQLAQLQEWQPHLFREVLDIRWLDNGTLLTEQQQRLGKLVWKARKLASPQPEQWLSIWKNWMADNPQQALECLDWQDSSRQLQARMVLVYEYLQGFPTDSQQHMQFSKWPDCRNEALAQRLYAVLEPWLDKVRNQRDLARLDWFDILKQQLDWEQQQLLDQLAPLTIKVPSGSRITLDYCQEAPVLAVKLQEMFGSTRHPTILDGRLPVLVHLLSPARRPVQITRDLPGFWSNSYAEVRKDLRGRYPKHPWPEDPTGAEATALTSNALARQKQSGQ</sequence>
<dbReference type="InterPro" id="IPR011545">
    <property type="entry name" value="DEAD/DEAH_box_helicase_dom"/>
</dbReference>
<keyword evidence="1" id="KW-0547">Nucleotide-binding</keyword>
<dbReference type="Pfam" id="PF08482">
    <property type="entry name" value="HrpB_C"/>
    <property type="match status" value="1"/>
</dbReference>
<evidence type="ECO:0000256" key="3">
    <source>
        <dbReference type="ARBA" id="ARBA00022806"/>
    </source>
</evidence>
<evidence type="ECO:0000256" key="4">
    <source>
        <dbReference type="ARBA" id="ARBA00022840"/>
    </source>
</evidence>
<dbReference type="PROSITE" id="PS51192">
    <property type="entry name" value="HELICASE_ATP_BIND_1"/>
    <property type="match status" value="1"/>
</dbReference>
<keyword evidence="4" id="KW-0067">ATP-binding</keyword>
<feature type="domain" description="Helicase ATP-binding" evidence="5">
    <location>
        <begin position="20"/>
        <end position="184"/>
    </location>
</feature>
<dbReference type="SUPFAM" id="SSF52540">
    <property type="entry name" value="P-loop containing nucleoside triphosphate hydrolases"/>
    <property type="match status" value="1"/>
</dbReference>
<dbReference type="GO" id="GO:0005524">
    <property type="term" value="F:ATP binding"/>
    <property type="evidence" value="ECO:0007669"/>
    <property type="project" value="UniProtKB-KW"/>
</dbReference>
<dbReference type="AlphaFoldDB" id="A0A9X3IR74"/>
<evidence type="ECO:0000259" key="5">
    <source>
        <dbReference type="PROSITE" id="PS51192"/>
    </source>
</evidence>
<dbReference type="SMART" id="SM00490">
    <property type="entry name" value="HELICc"/>
    <property type="match status" value="1"/>
</dbReference>
<dbReference type="SMART" id="SM00487">
    <property type="entry name" value="DEXDc"/>
    <property type="match status" value="1"/>
</dbReference>
<dbReference type="PIRSF" id="PIRSF005496">
    <property type="entry name" value="ATP_hel_hrpB"/>
    <property type="match status" value="1"/>
</dbReference>
<dbReference type="GO" id="GO:0003676">
    <property type="term" value="F:nucleic acid binding"/>
    <property type="evidence" value="ECO:0007669"/>
    <property type="project" value="InterPro"/>
</dbReference>
<dbReference type="Pfam" id="PF00271">
    <property type="entry name" value="Helicase_C"/>
    <property type="match status" value="1"/>
</dbReference>
<dbReference type="PANTHER" id="PTHR43519:SF1">
    <property type="entry name" value="ATP-DEPENDENT RNA HELICASE HRPB"/>
    <property type="match status" value="1"/>
</dbReference>
<dbReference type="SMART" id="SM00847">
    <property type="entry name" value="HA2"/>
    <property type="match status" value="1"/>
</dbReference>
<evidence type="ECO:0000313" key="8">
    <source>
        <dbReference type="Proteomes" id="UP001150830"/>
    </source>
</evidence>
<protein>
    <submittedName>
        <fullName evidence="7">ATP-dependent helicase HrpB</fullName>
    </submittedName>
</protein>
<dbReference type="GO" id="GO:0004386">
    <property type="term" value="F:helicase activity"/>
    <property type="evidence" value="ECO:0007669"/>
    <property type="project" value="UniProtKB-KW"/>
</dbReference>
<comment type="caution">
    <text evidence="7">The sequence shown here is derived from an EMBL/GenBank/DDBJ whole genome shotgun (WGS) entry which is preliminary data.</text>
</comment>
<keyword evidence="8" id="KW-1185">Reference proteome</keyword>
<dbReference type="Gene3D" id="1.20.120.1080">
    <property type="match status" value="1"/>
</dbReference>
<reference evidence="7" key="1">
    <citation type="submission" date="2022-11" db="EMBL/GenBank/DDBJ databases">
        <title>Parathalassolutuus dongxingensis gen. nov., sp. nov., a novel member of family Oceanospirillaceae isolated from a coastal shrimp pond in Guangxi, China.</title>
        <authorList>
            <person name="Chen H."/>
        </authorList>
    </citation>
    <scope>NUCLEOTIDE SEQUENCE</scope>
    <source>
        <strain evidence="7">G-43</strain>
    </source>
</reference>
<dbReference type="InterPro" id="IPR014001">
    <property type="entry name" value="Helicase_ATP-bd"/>
</dbReference>
<dbReference type="EMBL" id="JAPNOA010000018">
    <property type="protein sequence ID" value="MCY0964566.1"/>
    <property type="molecule type" value="Genomic_DNA"/>
</dbReference>
<dbReference type="InterPro" id="IPR010225">
    <property type="entry name" value="HrpB"/>
</dbReference>
<dbReference type="CDD" id="cd17990">
    <property type="entry name" value="DEXHc_HrpB"/>
    <property type="match status" value="1"/>
</dbReference>
<dbReference type="Proteomes" id="UP001150830">
    <property type="component" value="Unassembled WGS sequence"/>
</dbReference>
<keyword evidence="2" id="KW-0378">Hydrolase</keyword>
<evidence type="ECO:0000256" key="1">
    <source>
        <dbReference type="ARBA" id="ARBA00022741"/>
    </source>
</evidence>
<dbReference type="InterPro" id="IPR049614">
    <property type="entry name" value="HrpB_DEXH"/>
</dbReference>
<dbReference type="RefSeq" id="WP_283172781.1">
    <property type="nucleotide sequence ID" value="NZ_JAPNOA010000018.1"/>
</dbReference>
<dbReference type="GO" id="GO:0016787">
    <property type="term" value="F:hydrolase activity"/>
    <property type="evidence" value="ECO:0007669"/>
    <property type="project" value="UniProtKB-KW"/>
</dbReference>
<dbReference type="FunFam" id="3.40.50.300:FF:002125">
    <property type="entry name" value="ATP-dependent helicase HrpB"/>
    <property type="match status" value="1"/>
</dbReference>
<accession>A0A9X3IR74</accession>
<dbReference type="Pfam" id="PF00270">
    <property type="entry name" value="DEAD"/>
    <property type="match status" value="1"/>
</dbReference>
<name>A0A9X3IR74_9GAMM</name>
<dbReference type="PROSITE" id="PS51194">
    <property type="entry name" value="HELICASE_CTER"/>
    <property type="match status" value="1"/>
</dbReference>
<proteinExistence type="predicted"/>
<organism evidence="7 8">
    <name type="scientific">Parathalassolituus penaei</name>
    <dbReference type="NCBI Taxonomy" id="2997323"/>
    <lineage>
        <taxon>Bacteria</taxon>
        <taxon>Pseudomonadati</taxon>
        <taxon>Pseudomonadota</taxon>
        <taxon>Gammaproteobacteria</taxon>
        <taxon>Oceanospirillales</taxon>
        <taxon>Oceanospirillaceae</taxon>
        <taxon>Parathalassolituus</taxon>
    </lineage>
</organism>
<dbReference type="InterPro" id="IPR013689">
    <property type="entry name" value="RNA_helicase_ATP-dep_HrpB_C"/>
</dbReference>
<evidence type="ECO:0000259" key="6">
    <source>
        <dbReference type="PROSITE" id="PS51194"/>
    </source>
</evidence>
<dbReference type="InterPro" id="IPR001650">
    <property type="entry name" value="Helicase_C-like"/>
</dbReference>
<dbReference type="InterPro" id="IPR027417">
    <property type="entry name" value="P-loop_NTPase"/>
</dbReference>